<accession>A0A4C1VX04</accession>
<dbReference type="AlphaFoldDB" id="A0A4C1VX04"/>
<organism evidence="1 2">
    <name type="scientific">Eumeta variegata</name>
    <name type="common">Bagworm moth</name>
    <name type="synonym">Eumeta japonica</name>
    <dbReference type="NCBI Taxonomy" id="151549"/>
    <lineage>
        <taxon>Eukaryota</taxon>
        <taxon>Metazoa</taxon>
        <taxon>Ecdysozoa</taxon>
        <taxon>Arthropoda</taxon>
        <taxon>Hexapoda</taxon>
        <taxon>Insecta</taxon>
        <taxon>Pterygota</taxon>
        <taxon>Neoptera</taxon>
        <taxon>Endopterygota</taxon>
        <taxon>Lepidoptera</taxon>
        <taxon>Glossata</taxon>
        <taxon>Ditrysia</taxon>
        <taxon>Tineoidea</taxon>
        <taxon>Psychidae</taxon>
        <taxon>Oiketicinae</taxon>
        <taxon>Eumeta</taxon>
    </lineage>
</organism>
<dbReference type="PANTHER" id="PTHR45913">
    <property type="entry name" value="EPM2A-INTERACTING PROTEIN 1"/>
    <property type="match status" value="1"/>
</dbReference>
<proteinExistence type="predicted"/>
<reference evidence="1 2" key="1">
    <citation type="journal article" date="2019" name="Commun. Biol.">
        <title>The bagworm genome reveals a unique fibroin gene that provides high tensile strength.</title>
        <authorList>
            <person name="Kono N."/>
            <person name="Nakamura H."/>
            <person name="Ohtoshi R."/>
            <person name="Tomita M."/>
            <person name="Numata K."/>
            <person name="Arakawa K."/>
        </authorList>
    </citation>
    <scope>NUCLEOTIDE SEQUENCE [LARGE SCALE GENOMIC DNA]</scope>
</reference>
<dbReference type="STRING" id="151549.A0A4C1VX04"/>
<keyword evidence="2" id="KW-1185">Reference proteome</keyword>
<dbReference type="PANTHER" id="PTHR45913:SF5">
    <property type="entry name" value="GENERAL TRANSCRIPTION FACTOR II-I REPEAT DOMAIN-CONTAINING PROTEIN 2A-LIKE PROTEIN"/>
    <property type="match status" value="1"/>
</dbReference>
<name>A0A4C1VX04_EUMVA</name>
<comment type="caution">
    <text evidence="1">The sequence shown here is derived from an EMBL/GenBank/DDBJ whole genome shotgun (WGS) entry which is preliminary data.</text>
</comment>
<dbReference type="OrthoDB" id="1101576at2759"/>
<evidence type="ECO:0000313" key="2">
    <source>
        <dbReference type="Proteomes" id="UP000299102"/>
    </source>
</evidence>
<evidence type="ECO:0000313" key="1">
    <source>
        <dbReference type="EMBL" id="GBP43796.1"/>
    </source>
</evidence>
<sequence>MMANDIKTTLIDRMAGFESFSIALDKSTDFSDTAQLAIFIRGVDKELTVTEEWLTLQPLKETIPREDIFNEVQKVFTSFGLPWSKLVGVCTDGVPFMVSTRKGSIEILNEKSIE</sequence>
<protein>
    <submittedName>
        <fullName evidence="1">General transcription factor II-I repeat domain-containing protein 2A</fullName>
    </submittedName>
</protein>
<gene>
    <name evidence="1" type="primary">GTF2IRD2</name>
    <name evidence="1" type="ORF">EVAR_28972_1</name>
</gene>
<dbReference type="EMBL" id="BGZK01000442">
    <property type="protein sequence ID" value="GBP43796.1"/>
    <property type="molecule type" value="Genomic_DNA"/>
</dbReference>
<dbReference type="Proteomes" id="UP000299102">
    <property type="component" value="Unassembled WGS sequence"/>
</dbReference>